<dbReference type="NCBIfam" id="TIGR04183">
    <property type="entry name" value="Por_Secre_tail"/>
    <property type="match status" value="1"/>
</dbReference>
<organism evidence="5 6">
    <name type="scientific">Pedobacter riviphilus</name>
    <dbReference type="NCBI Taxonomy" id="2766984"/>
    <lineage>
        <taxon>Bacteria</taxon>
        <taxon>Pseudomonadati</taxon>
        <taxon>Bacteroidota</taxon>
        <taxon>Sphingobacteriia</taxon>
        <taxon>Sphingobacteriales</taxon>
        <taxon>Sphingobacteriaceae</taxon>
        <taxon>Pedobacter</taxon>
    </lineage>
</organism>
<evidence type="ECO:0000256" key="2">
    <source>
        <dbReference type="ARBA" id="ARBA00022525"/>
    </source>
</evidence>
<dbReference type="NCBIfam" id="NF033679">
    <property type="entry name" value="DNRLRE_dom"/>
    <property type="match status" value="1"/>
</dbReference>
<gene>
    <name evidence="5" type="ORF">H9N25_13070</name>
</gene>
<dbReference type="Pfam" id="PF17957">
    <property type="entry name" value="Big_7"/>
    <property type="match status" value="8"/>
</dbReference>
<dbReference type="Pfam" id="PF13402">
    <property type="entry name" value="Peptidase_M60"/>
    <property type="match status" value="1"/>
</dbReference>
<evidence type="ECO:0000256" key="3">
    <source>
        <dbReference type="ARBA" id="ARBA00022729"/>
    </source>
</evidence>
<dbReference type="InterPro" id="IPR055372">
    <property type="entry name" value="CBM96"/>
</dbReference>
<keyword evidence="2" id="KW-0964">Secreted</keyword>
<dbReference type="Proteomes" id="UP000516439">
    <property type="component" value="Chromosome"/>
</dbReference>
<feature type="domain" description="Peptidase M60" evidence="4">
    <location>
        <begin position="1"/>
        <end position="225"/>
    </location>
</feature>
<dbReference type="EMBL" id="CP061171">
    <property type="protein sequence ID" value="QNR82919.1"/>
    <property type="molecule type" value="Genomic_DNA"/>
</dbReference>
<dbReference type="InterPro" id="IPR042279">
    <property type="entry name" value="Pep_M60_3"/>
</dbReference>
<dbReference type="InterPro" id="IPR026444">
    <property type="entry name" value="Secre_tail"/>
</dbReference>
<dbReference type="Gene3D" id="1.10.390.30">
    <property type="entry name" value="Peptidase M60, enhancin-like domain 3"/>
    <property type="match status" value="1"/>
</dbReference>
<accession>A0ABX6TBQ5</accession>
<dbReference type="InterPro" id="IPR035986">
    <property type="entry name" value="PKD_dom_sf"/>
</dbReference>
<keyword evidence="3" id="KW-0732">Signal</keyword>
<dbReference type="InterPro" id="IPR022409">
    <property type="entry name" value="PKD/Chitinase_dom"/>
</dbReference>
<sequence>MNGYYNPLTDTNDQWTQMLLNGVYPKLDIKGTYANLNLHKNILISNSASGGKELVTAYDTIVHNEYILNGLTKYNKVPKNHMFLRSITGDGNPNAGGDGVNYPIGVGGSGANLASATGVFKDPWGIAHEFGHNNQVRPGAKWIGMTEVTNNVNSAWIQYRFSTNYANTTRLEKGNDVPKAGAASVYGGRYGSLFDNCLIQKKHMEAQGDVFVRLVPLWQLEVYYQLAGASKNLPTMQQRLSGTPAPVGQPDVAFWYGDVLEKMRTTSQTGLSEGQLLLNFVSATCDAVQEDLTDFFVKSGYLLPIDLDIDDYSIKRLTITQAQIDALIASIQAKGYPKPVSPVLNYISANTINTFKNRTPLATTAVATVGVTVNTNTLKIDNSKWANAVAFETYNQKVLTDVAIYGAGEATTANATTTVQYGAGSTSVYAIGYDGTRKLVYPAVDVANALPTAAITSPANNAVITAGTDVAINVNAADTDGTIAKVEFYQGSTLLGQSTTAPYSFTWTNPAVGNYKLTAKATDNNGGIMVSDTVKLTINALPTVAISSPANNAVFTAGTNVTIDANATDTDGTISSVEFYQGNTLLGQSTTAPYSFTWNNPTSGTYALTAKVTDNNGGTTLSDTIKVIINTLPTVAISSPANNAVFTAGTNVTIDANATDTDGTISSVEFYQGNTLLGQSTTAPYSFTWNNPASGTYALTAKVTDNNGGTTLSDTIKVIINTLPTVAISSPANNAVFTAGTNVTIEAGAADADGTIAKVEFYQGNTLLGQSTSSPYSFTWNAPATGTYALTAKATDNNGGTTLSDTIKVIINTLPTVAISSPANNAVYTAGTNIVVNANAADADGTITKVEFYQGNTLLGQSTTAPYSFTWNAPATGTYTLTAKATDNYGGTTVSDIVKVTVNTLPTVALSSPANNAVYTAGTNIVVNANAADADGTITKVEFYKGNTLIGQSTTAPYSFTWNAPATGTYTLTAKATDNNGGVTVSDTVKVTINTLPTVAISSPIDLAVFTAGTNLSINANATDADGTVSKVEFYQGNTLLGQSTTAPYSFTWTNLQVGNYALTAKVTDNNGGTALSAVVNVTVSAAPTVAINAPLNNATFTSNSNITLNASTTGTITKVEFYQGTVLLGQSTTTPYNIVWNNVSPGTYTLTAKATDNLGRVAVSSAVNVKVNLPQALTVNPVADAFVRDGIFANTNYGNSKSLDVSSDNWSFLRESYLRFDYSSFSGSAVNSAKIRIYASHIDVNPSRMISVYGLSNTTWGEGTITWNNRPSENGTLLGTYTVKNTGRAWYELDVTAYINSQLALGKKIVSLRLINQGTKGFGNLVGFNSREAASYKPELLLNQEAAAVNYEELPLNTNNGNHIGSLLALKVSAWPNPSTTGFKVQVESPSNEALQYRVYNIAQQLVKEAKIAATEQLTFGAELPTGVYLVEVRQGTERRVVKVIKL</sequence>
<evidence type="ECO:0000259" key="4">
    <source>
        <dbReference type="PROSITE" id="PS51723"/>
    </source>
</evidence>
<dbReference type="Pfam" id="PF18962">
    <property type="entry name" value="Por_Secre_tail"/>
    <property type="match status" value="1"/>
</dbReference>
<name>A0ABX6TBQ5_9SPHI</name>
<keyword evidence="6" id="KW-1185">Reference proteome</keyword>
<evidence type="ECO:0000313" key="6">
    <source>
        <dbReference type="Proteomes" id="UP000516439"/>
    </source>
</evidence>
<dbReference type="RefSeq" id="WP_190326172.1">
    <property type="nucleotide sequence ID" value="NZ_CP061171.1"/>
</dbReference>
<dbReference type="Pfam" id="PF24517">
    <property type="entry name" value="CBM96"/>
    <property type="match status" value="1"/>
</dbReference>
<evidence type="ECO:0000256" key="1">
    <source>
        <dbReference type="ARBA" id="ARBA00004613"/>
    </source>
</evidence>
<evidence type="ECO:0000313" key="5">
    <source>
        <dbReference type="EMBL" id="QNR82919.1"/>
    </source>
</evidence>
<proteinExistence type="predicted"/>
<dbReference type="Gene3D" id="3.40.390.80">
    <property type="entry name" value="Peptidase M60, enhancin-like domain 2"/>
    <property type="match status" value="1"/>
</dbReference>
<dbReference type="InterPro" id="IPR031161">
    <property type="entry name" value="Peptidase_M60_dom"/>
</dbReference>
<reference evidence="5 6" key="1">
    <citation type="submission" date="2020-09" db="EMBL/GenBank/DDBJ databases">
        <title>Pedobacter sp. SW-16 isolated from soil near Yeocheon.</title>
        <authorList>
            <person name="Im H.S."/>
            <person name="Joung Y."/>
            <person name="Lee S.-S."/>
        </authorList>
    </citation>
    <scope>NUCLEOTIDE SEQUENCE [LARGE SCALE GENOMIC DNA]</scope>
    <source>
        <strain evidence="5 6">SW-16</strain>
    </source>
</reference>
<dbReference type="PROSITE" id="PS51723">
    <property type="entry name" value="PEPTIDASE_M60"/>
    <property type="match status" value="1"/>
</dbReference>
<dbReference type="Gene3D" id="2.60.40.10">
    <property type="entry name" value="Immunoglobulins"/>
    <property type="match status" value="8"/>
</dbReference>
<comment type="subcellular location">
    <subcellularLocation>
        <location evidence="1">Secreted</location>
    </subcellularLocation>
</comment>
<protein>
    <submittedName>
        <fullName evidence="5">DNRLRE domain-containing protein</fullName>
    </submittedName>
</protein>
<dbReference type="InterPro" id="IPR013783">
    <property type="entry name" value="Ig-like_fold"/>
</dbReference>
<dbReference type="SMART" id="SM01276">
    <property type="entry name" value="M60-like"/>
    <property type="match status" value="1"/>
</dbReference>
<dbReference type="SMART" id="SM00089">
    <property type="entry name" value="PKD"/>
    <property type="match status" value="8"/>
</dbReference>
<dbReference type="SUPFAM" id="SSF49299">
    <property type="entry name" value="PKD domain"/>
    <property type="match status" value="1"/>
</dbReference>